<gene>
    <name evidence="1" type="ORF">BaRGS_00014186</name>
</gene>
<protein>
    <submittedName>
        <fullName evidence="1">Uncharacterized protein</fullName>
    </submittedName>
</protein>
<name>A0ABD0L5I4_9CAEN</name>
<organism evidence="1 2">
    <name type="scientific">Batillaria attramentaria</name>
    <dbReference type="NCBI Taxonomy" id="370345"/>
    <lineage>
        <taxon>Eukaryota</taxon>
        <taxon>Metazoa</taxon>
        <taxon>Spiralia</taxon>
        <taxon>Lophotrochozoa</taxon>
        <taxon>Mollusca</taxon>
        <taxon>Gastropoda</taxon>
        <taxon>Caenogastropoda</taxon>
        <taxon>Sorbeoconcha</taxon>
        <taxon>Cerithioidea</taxon>
        <taxon>Batillariidae</taxon>
        <taxon>Batillaria</taxon>
    </lineage>
</organism>
<keyword evidence="2" id="KW-1185">Reference proteome</keyword>
<accession>A0ABD0L5I4</accession>
<dbReference type="EMBL" id="JACVVK020000082">
    <property type="protein sequence ID" value="KAK7494533.1"/>
    <property type="molecule type" value="Genomic_DNA"/>
</dbReference>
<sequence>MRAEGTLGDRVTDMSCPCLCNQQGMGTPIVQRPLTHVPPEWQTSRYGFQTGLDTTASFSSRHVGQQKPLSVSLGCNDTFEQWP</sequence>
<evidence type="ECO:0000313" key="2">
    <source>
        <dbReference type="Proteomes" id="UP001519460"/>
    </source>
</evidence>
<reference evidence="1 2" key="1">
    <citation type="journal article" date="2023" name="Sci. Data">
        <title>Genome assembly of the Korean intertidal mud-creeper Batillaria attramentaria.</title>
        <authorList>
            <person name="Patra A.K."/>
            <person name="Ho P.T."/>
            <person name="Jun S."/>
            <person name="Lee S.J."/>
            <person name="Kim Y."/>
            <person name="Won Y.J."/>
        </authorList>
    </citation>
    <scope>NUCLEOTIDE SEQUENCE [LARGE SCALE GENOMIC DNA]</scope>
    <source>
        <strain evidence="1">Wonlab-2016</strain>
    </source>
</reference>
<comment type="caution">
    <text evidence="1">The sequence shown here is derived from an EMBL/GenBank/DDBJ whole genome shotgun (WGS) entry which is preliminary data.</text>
</comment>
<dbReference type="AlphaFoldDB" id="A0ABD0L5I4"/>
<proteinExistence type="predicted"/>
<dbReference type="Proteomes" id="UP001519460">
    <property type="component" value="Unassembled WGS sequence"/>
</dbReference>
<evidence type="ECO:0000313" key="1">
    <source>
        <dbReference type="EMBL" id="KAK7494533.1"/>
    </source>
</evidence>